<dbReference type="EMBL" id="ML975297">
    <property type="protein sequence ID" value="KAF1834797.1"/>
    <property type="molecule type" value="Genomic_DNA"/>
</dbReference>
<dbReference type="Proteomes" id="UP000800040">
    <property type="component" value="Unassembled WGS sequence"/>
</dbReference>
<evidence type="ECO:0008006" key="4">
    <source>
        <dbReference type="Google" id="ProtNLM"/>
    </source>
</evidence>
<reference evidence="2" key="1">
    <citation type="submission" date="2020-01" db="EMBL/GenBank/DDBJ databases">
        <authorList>
            <consortium name="DOE Joint Genome Institute"/>
            <person name="Haridas S."/>
            <person name="Albert R."/>
            <person name="Binder M."/>
            <person name="Bloem J."/>
            <person name="Labutti K."/>
            <person name="Salamov A."/>
            <person name="Andreopoulos B."/>
            <person name="Baker S.E."/>
            <person name="Barry K."/>
            <person name="Bills G."/>
            <person name="Bluhm B.H."/>
            <person name="Cannon C."/>
            <person name="Castanera R."/>
            <person name="Culley D.E."/>
            <person name="Daum C."/>
            <person name="Ezra D."/>
            <person name="Gonzalez J.B."/>
            <person name="Henrissat B."/>
            <person name="Kuo A."/>
            <person name="Liang C."/>
            <person name="Lipzen A."/>
            <person name="Lutzoni F."/>
            <person name="Magnuson J."/>
            <person name="Mondo S."/>
            <person name="Nolan M."/>
            <person name="Ohm R."/>
            <person name="Pangilinan J."/>
            <person name="Park H.-J."/>
            <person name="Ramirez L."/>
            <person name="Alfaro M."/>
            <person name="Sun H."/>
            <person name="Tritt A."/>
            <person name="Yoshinaga Y."/>
            <person name="Zwiers L.-H."/>
            <person name="Turgeon B.G."/>
            <person name="Goodwin S.B."/>
            <person name="Spatafora J.W."/>
            <person name="Crous P.W."/>
            <person name="Grigoriev I.V."/>
        </authorList>
    </citation>
    <scope>NUCLEOTIDE SEQUENCE</scope>
    <source>
        <strain evidence="2">P77</strain>
    </source>
</reference>
<sequence length="174" mass="18699">MRSFLLSLLLPSLRTALAHAQNTTTYLTAPALITSPQNTTVIQCWRLAQPFTRSSLPGITGSQTVTISNTTRLDYTILPPRYDGGLHTAPVPQLVHFLSGLARITLPQDADTELWIVGGKGGLVFAADTVGLGHFTTYPSDQETVAIAAPLQHGLLPEHEVLNEGPCDGLQTFL</sequence>
<protein>
    <recommendedName>
        <fullName evidence="4">Small secreted protein</fullName>
    </recommendedName>
</protein>
<dbReference type="OrthoDB" id="3223416at2759"/>
<proteinExistence type="predicted"/>
<accession>A0A6A5KGI2</accession>
<evidence type="ECO:0000313" key="2">
    <source>
        <dbReference type="EMBL" id="KAF1834797.1"/>
    </source>
</evidence>
<feature type="signal peptide" evidence="1">
    <location>
        <begin position="1"/>
        <end position="20"/>
    </location>
</feature>
<organism evidence="2 3">
    <name type="scientific">Decorospora gaudefroyi</name>
    <dbReference type="NCBI Taxonomy" id="184978"/>
    <lineage>
        <taxon>Eukaryota</taxon>
        <taxon>Fungi</taxon>
        <taxon>Dikarya</taxon>
        <taxon>Ascomycota</taxon>
        <taxon>Pezizomycotina</taxon>
        <taxon>Dothideomycetes</taxon>
        <taxon>Pleosporomycetidae</taxon>
        <taxon>Pleosporales</taxon>
        <taxon>Pleosporineae</taxon>
        <taxon>Pleosporaceae</taxon>
        <taxon>Decorospora</taxon>
    </lineage>
</organism>
<name>A0A6A5KGI2_9PLEO</name>
<feature type="chain" id="PRO_5025384143" description="Small secreted protein" evidence="1">
    <location>
        <begin position="21"/>
        <end position="174"/>
    </location>
</feature>
<evidence type="ECO:0000256" key="1">
    <source>
        <dbReference type="SAM" id="SignalP"/>
    </source>
</evidence>
<keyword evidence="1" id="KW-0732">Signal</keyword>
<dbReference type="AlphaFoldDB" id="A0A6A5KGI2"/>
<gene>
    <name evidence="2" type="ORF">BDW02DRAFT_497558</name>
</gene>
<evidence type="ECO:0000313" key="3">
    <source>
        <dbReference type="Proteomes" id="UP000800040"/>
    </source>
</evidence>
<keyword evidence="3" id="KW-1185">Reference proteome</keyword>